<keyword evidence="3" id="KW-1185">Reference proteome</keyword>
<dbReference type="STRING" id="284577.SAMN05216571_101385"/>
<sequence length="234" mass="25507">MPPVTEDTIDWLFDALCQLHGALWRRRASEAGWGDTIDGQFVPFDATGEWLRALQHLSVVHVRCGLETLNESAAEAVAKGVTAWPPESAMLFAKACRLRPEPLGLPSLEDAWRNLQDHVFAGQPYLHEGVEAAAQHTDLHNLRRASYWELAEHRRAFAHYYASGNAQCVVERAARGESLRPRAAIGHDSQLSPADRAARAGAERAAQQAEAAGMPHAMNAHQGLAALKAATGRA</sequence>
<dbReference type="EMBL" id="FNCI01000001">
    <property type="protein sequence ID" value="SDF72219.1"/>
    <property type="molecule type" value="Genomic_DNA"/>
</dbReference>
<dbReference type="RefSeq" id="WP_092522514.1">
    <property type="nucleotide sequence ID" value="NZ_FNCI01000001.1"/>
</dbReference>
<proteinExistence type="predicted"/>
<accession>A0A1G7NFX7</accession>
<feature type="region of interest" description="Disordered" evidence="1">
    <location>
        <begin position="181"/>
        <end position="216"/>
    </location>
</feature>
<organism evidence="2 3">
    <name type="scientific">Onishia taeanensis</name>
    <dbReference type="NCBI Taxonomy" id="284577"/>
    <lineage>
        <taxon>Bacteria</taxon>
        <taxon>Pseudomonadati</taxon>
        <taxon>Pseudomonadota</taxon>
        <taxon>Gammaproteobacteria</taxon>
        <taxon>Oceanospirillales</taxon>
        <taxon>Halomonadaceae</taxon>
        <taxon>Onishia</taxon>
    </lineage>
</organism>
<evidence type="ECO:0000256" key="1">
    <source>
        <dbReference type="SAM" id="MobiDB-lite"/>
    </source>
</evidence>
<evidence type="ECO:0000313" key="2">
    <source>
        <dbReference type="EMBL" id="SDF72219.1"/>
    </source>
</evidence>
<dbReference type="OrthoDB" id="5725929at2"/>
<feature type="compositionally biased region" description="Low complexity" evidence="1">
    <location>
        <begin position="203"/>
        <end position="213"/>
    </location>
</feature>
<evidence type="ECO:0000313" key="3">
    <source>
        <dbReference type="Proteomes" id="UP000198641"/>
    </source>
</evidence>
<dbReference type="AlphaFoldDB" id="A0A1G7NFX7"/>
<name>A0A1G7NFX7_9GAMM</name>
<dbReference type="Proteomes" id="UP000198641">
    <property type="component" value="Unassembled WGS sequence"/>
</dbReference>
<gene>
    <name evidence="2" type="ORF">SAMN05216571_101385</name>
</gene>
<protein>
    <submittedName>
        <fullName evidence="2">Uncharacterized protein</fullName>
    </submittedName>
</protein>
<reference evidence="2 3" key="1">
    <citation type="submission" date="2016-10" db="EMBL/GenBank/DDBJ databases">
        <authorList>
            <person name="de Groot N.N."/>
        </authorList>
    </citation>
    <scope>NUCLEOTIDE SEQUENCE [LARGE SCALE GENOMIC DNA]</scope>
    <source>
        <strain evidence="2 3">BH539</strain>
    </source>
</reference>